<comment type="subunit">
    <text evidence="4">Homodimer. Interacts with CIPK.</text>
</comment>
<dbReference type="PANTHER" id="PTHR23056:SF26">
    <property type="entry name" value="CALCINEURIN B-LIKE PROTEIN 10"/>
    <property type="match status" value="1"/>
</dbReference>
<dbReference type="PROSITE" id="PS00018">
    <property type="entry name" value="EF_HAND_1"/>
    <property type="match status" value="1"/>
</dbReference>
<dbReference type="InterPro" id="IPR018247">
    <property type="entry name" value="EF_Hand_1_Ca_BS"/>
</dbReference>
<evidence type="ECO:0000256" key="2">
    <source>
        <dbReference type="ARBA" id="ARBA00022837"/>
    </source>
</evidence>
<evidence type="ECO:0000256" key="3">
    <source>
        <dbReference type="ARBA" id="ARBA00023774"/>
    </source>
</evidence>
<dbReference type="InterPro" id="IPR002048">
    <property type="entry name" value="EF_hand_dom"/>
</dbReference>
<dbReference type="EMBL" id="JAZDWU010000001">
    <property type="protein sequence ID" value="KAL0017602.1"/>
    <property type="molecule type" value="Genomic_DNA"/>
</dbReference>
<keyword evidence="2 4" id="KW-0106">Calcium</keyword>
<dbReference type="GO" id="GO:0019722">
    <property type="term" value="P:calcium-mediated signaling"/>
    <property type="evidence" value="ECO:0007669"/>
    <property type="project" value="UniProtKB-UniRule"/>
</dbReference>
<dbReference type="GO" id="GO:0019900">
    <property type="term" value="F:kinase binding"/>
    <property type="evidence" value="ECO:0007669"/>
    <property type="project" value="UniProtKB-UniRule"/>
</dbReference>
<reference evidence="7 8" key="1">
    <citation type="submission" date="2024-01" db="EMBL/GenBank/DDBJ databases">
        <title>A telomere-to-telomere, gap-free genome of sweet tea (Lithocarpus litseifolius).</title>
        <authorList>
            <person name="Zhou J."/>
        </authorList>
    </citation>
    <scope>NUCLEOTIDE SEQUENCE [LARGE SCALE GENOMIC DNA]</scope>
    <source>
        <strain evidence="7">Zhou-2022a</strain>
        <tissue evidence="7">Leaf</tissue>
    </source>
</reference>
<dbReference type="PANTHER" id="PTHR23056">
    <property type="entry name" value="CALCINEURIN B"/>
    <property type="match status" value="1"/>
</dbReference>
<dbReference type="PROSITE" id="PS50222">
    <property type="entry name" value="EF_HAND_2"/>
    <property type="match status" value="5"/>
</dbReference>
<keyword evidence="8" id="KW-1185">Reference proteome</keyword>
<keyword evidence="4 5" id="KW-0472">Membrane</keyword>
<dbReference type="CDD" id="cd00051">
    <property type="entry name" value="EFh"/>
    <property type="match status" value="3"/>
</dbReference>
<feature type="domain" description="EF-hand" evidence="6">
    <location>
        <begin position="137"/>
        <end position="172"/>
    </location>
</feature>
<feature type="domain" description="EF-hand" evidence="6">
    <location>
        <begin position="181"/>
        <end position="216"/>
    </location>
</feature>
<gene>
    <name evidence="7" type="ORF">SO802_004671</name>
</gene>
<feature type="transmembrane region" description="Helical" evidence="5">
    <location>
        <begin position="12"/>
        <end position="33"/>
    </location>
</feature>
<comment type="function">
    <text evidence="4">Acts as a calcium sensor. CBL proteins interact with CIPK serine-threonine protein kinases. Binding of a CBL protein to the regulatory NAF domain of a CIPK protein lead to the activation of the kinase in a calcium-dependent manner.</text>
</comment>
<dbReference type="SMART" id="SM00054">
    <property type="entry name" value="EFh"/>
    <property type="match status" value="5"/>
</dbReference>
<proteinExistence type="inferred from homology"/>
<accession>A0AAW2E3L6</accession>
<keyword evidence="1 4" id="KW-0677">Repeat</keyword>
<dbReference type="SUPFAM" id="SSF47473">
    <property type="entry name" value="EF-hand"/>
    <property type="match status" value="2"/>
</dbReference>
<dbReference type="Proteomes" id="UP001459277">
    <property type="component" value="Unassembled WGS sequence"/>
</dbReference>
<evidence type="ECO:0000256" key="4">
    <source>
        <dbReference type="RuleBase" id="RU369080"/>
    </source>
</evidence>
<keyword evidence="5" id="KW-0812">Transmembrane</keyword>
<sequence length="477" mass="54798">MDYSGSSSLTIGERICAAFIPLIAIFEVLIFAFSDCFEPRQPHLKKCAKEIPRLASETIFTMNEVEALYELFKKLSSSIIDDGLIHKEELQLALFQTLSGENLFVDRVFDLFDEKKNGVIEFDEFVHALSVFHPNAPVEDKIDFAFRLYDLRQTGFIEQEEVKQMVIAILMESDMTLSDDLLEAIIDKTFADADADKDGRINSEEWKDFVFRNPNLLKNMTLPYLKELTTVFPSFVFNTKASSSLTICERVCVAFVPLIAIFESLIFAFKGCFECRPPRLQNCGNRFEETARLAIETIFTVNEVEALYELFKKLSSSIIDDGLIQKEELHLALFKTPSGDNLFLDRVFDLFDEKKNGVIEFDEFVLALSVFHPNAPMEEKIDFAFRLYDLRQTGFIEREELKQMVIVILMESGITLSDDLLEAIMDSTFADAGAEEDDRINTEEWKDFVLRNPNLLKNMTLPYLKYPCLYNIFLSPN</sequence>
<comment type="subcellular location">
    <subcellularLocation>
        <location evidence="4">Membrane</location>
    </subcellularLocation>
</comment>
<name>A0AAW2E3L6_9ROSI</name>
<dbReference type="Gene3D" id="1.10.238.10">
    <property type="entry name" value="EF-hand"/>
    <property type="match status" value="2"/>
</dbReference>
<evidence type="ECO:0000313" key="8">
    <source>
        <dbReference type="Proteomes" id="UP001459277"/>
    </source>
</evidence>
<dbReference type="AlphaFoldDB" id="A0AAW2E3L6"/>
<keyword evidence="4" id="KW-0479">Metal-binding</keyword>
<comment type="caution">
    <text evidence="7">The sequence shown here is derived from an EMBL/GenBank/DDBJ whole genome shotgun (WGS) entry which is preliminary data.</text>
</comment>
<dbReference type="GO" id="GO:0005509">
    <property type="term" value="F:calcium ion binding"/>
    <property type="evidence" value="ECO:0007669"/>
    <property type="project" value="UniProtKB-UniRule"/>
</dbReference>
<dbReference type="Pfam" id="PF13499">
    <property type="entry name" value="EF-hand_7"/>
    <property type="match status" value="1"/>
</dbReference>
<evidence type="ECO:0000256" key="5">
    <source>
        <dbReference type="SAM" id="Phobius"/>
    </source>
</evidence>
<comment type="similarity">
    <text evidence="3 4">Belongs to the calcineurin regulatory subunit family.</text>
</comment>
<organism evidence="7 8">
    <name type="scientific">Lithocarpus litseifolius</name>
    <dbReference type="NCBI Taxonomy" id="425828"/>
    <lineage>
        <taxon>Eukaryota</taxon>
        <taxon>Viridiplantae</taxon>
        <taxon>Streptophyta</taxon>
        <taxon>Embryophyta</taxon>
        <taxon>Tracheophyta</taxon>
        <taxon>Spermatophyta</taxon>
        <taxon>Magnoliopsida</taxon>
        <taxon>eudicotyledons</taxon>
        <taxon>Gunneridae</taxon>
        <taxon>Pentapetalae</taxon>
        <taxon>rosids</taxon>
        <taxon>fabids</taxon>
        <taxon>Fagales</taxon>
        <taxon>Fagaceae</taxon>
        <taxon>Lithocarpus</taxon>
    </lineage>
</organism>
<protein>
    <recommendedName>
        <fullName evidence="4">Calcineurin B-like protein</fullName>
    </recommendedName>
</protein>
<evidence type="ECO:0000313" key="7">
    <source>
        <dbReference type="EMBL" id="KAL0017602.1"/>
    </source>
</evidence>
<dbReference type="Pfam" id="PF13202">
    <property type="entry name" value="EF-hand_5"/>
    <property type="match status" value="2"/>
</dbReference>
<evidence type="ECO:0000259" key="6">
    <source>
        <dbReference type="PROSITE" id="PS50222"/>
    </source>
</evidence>
<dbReference type="InterPro" id="IPR045198">
    <property type="entry name" value="CNBL1-10"/>
</dbReference>
<dbReference type="GO" id="GO:0016020">
    <property type="term" value="C:membrane"/>
    <property type="evidence" value="ECO:0007669"/>
    <property type="project" value="UniProtKB-SubCell"/>
</dbReference>
<keyword evidence="5" id="KW-1133">Transmembrane helix</keyword>
<feature type="domain" description="EF-hand" evidence="6">
    <location>
        <begin position="339"/>
        <end position="374"/>
    </location>
</feature>
<dbReference type="InterPro" id="IPR011992">
    <property type="entry name" value="EF-hand-dom_pair"/>
</dbReference>
<feature type="domain" description="EF-hand" evidence="6">
    <location>
        <begin position="100"/>
        <end position="135"/>
    </location>
</feature>
<dbReference type="FunFam" id="1.10.238.10:FF:000073">
    <property type="entry name" value="calcineurin B-like protein 3"/>
    <property type="match status" value="2"/>
</dbReference>
<feature type="domain" description="EF-hand" evidence="6">
    <location>
        <begin position="376"/>
        <end position="411"/>
    </location>
</feature>
<evidence type="ECO:0000256" key="1">
    <source>
        <dbReference type="ARBA" id="ARBA00022737"/>
    </source>
</evidence>
<dbReference type="PRINTS" id="PR00450">
    <property type="entry name" value="RECOVERIN"/>
</dbReference>